<dbReference type="SUPFAM" id="SSF158997">
    <property type="entry name" value="Trm112p-like"/>
    <property type="match status" value="1"/>
</dbReference>
<keyword evidence="1" id="KW-0489">Methyltransferase</keyword>
<evidence type="ECO:0000313" key="2">
    <source>
        <dbReference type="Proteomes" id="UP000253083"/>
    </source>
</evidence>
<comment type="caution">
    <text evidence="1">The sequence shown here is derived from an EMBL/GenBank/DDBJ whole genome shotgun (WGS) entry which is preliminary data.</text>
</comment>
<dbReference type="SUPFAM" id="SSF53335">
    <property type="entry name" value="S-adenosyl-L-methionine-dependent methyltransferases"/>
    <property type="match status" value="1"/>
</dbReference>
<dbReference type="CDD" id="cd02440">
    <property type="entry name" value="AdoMet_MTases"/>
    <property type="match status" value="1"/>
</dbReference>
<dbReference type="Gene3D" id="2.20.25.10">
    <property type="match status" value="1"/>
</dbReference>
<dbReference type="Proteomes" id="UP000253083">
    <property type="component" value="Unassembled WGS sequence"/>
</dbReference>
<dbReference type="EMBL" id="QNRT01000001">
    <property type="protein sequence ID" value="RBP52872.1"/>
    <property type="molecule type" value="Genomic_DNA"/>
</dbReference>
<dbReference type="Pfam" id="PF13489">
    <property type="entry name" value="Methyltransf_23"/>
    <property type="match status" value="1"/>
</dbReference>
<reference evidence="1 2" key="1">
    <citation type="submission" date="2018-06" db="EMBL/GenBank/DDBJ databases">
        <title>Genomic Encyclopedia of Type Strains, Phase IV (KMG-IV): sequencing the most valuable type-strain genomes for metagenomic binning, comparative biology and taxonomic classification.</title>
        <authorList>
            <person name="Goeker M."/>
        </authorList>
    </citation>
    <scope>NUCLEOTIDE SEQUENCE [LARGE SCALE GENOMIC DNA]</scope>
    <source>
        <strain evidence="1 2">DSM 24032</strain>
    </source>
</reference>
<dbReference type="GO" id="GO:0008168">
    <property type="term" value="F:methyltransferase activity"/>
    <property type="evidence" value="ECO:0007669"/>
    <property type="project" value="UniProtKB-KW"/>
</dbReference>
<keyword evidence="2" id="KW-1185">Reference proteome</keyword>
<dbReference type="AlphaFoldDB" id="A0A395JRB4"/>
<dbReference type="InParanoid" id="A0A395JRB4"/>
<name>A0A395JRB4_9GAMM</name>
<dbReference type="InterPro" id="IPR029063">
    <property type="entry name" value="SAM-dependent_MTases_sf"/>
</dbReference>
<gene>
    <name evidence="1" type="ORF">DFR28_101256</name>
</gene>
<accession>A0A395JRB4</accession>
<sequence length="353" mass="39228">MKTSLINSIQCPKCESMLTVDEAATKPVYRESNNELHEGILVCTSCAKQYPVICGIAILLANPNSWLRSNYSYIVEGAFNSGGISEPLRKYLDQHGWRMSASPANNYYELPRWVDIFLATHYDPVPAGSDDNSELGALLAKQPSVFEYVANTLKRLQPEGIKRALDVGANVGGMTWRLASQAESVLAIDTAFNPLLAARKLQLGLPSAKTTVRRYIDGLRHEEITVGPFNTNVEFLVASLFELPVAGKFDVITALNVIDVVPDPEAFLDVLIDRLEPGGLLILTSPYSWGSDDVPIDNWIGDADTPSNEAVNRLLIDKKLSIQDETDFVPWILREHSRWYRVFHNHCVIARKG</sequence>
<dbReference type="PANTHER" id="PTHR45445:SF2">
    <property type="entry name" value="METHYLTRANSFERASE TYPE 11 DOMAIN-CONTAINING PROTEIN"/>
    <property type="match status" value="1"/>
</dbReference>
<keyword evidence="1" id="KW-0808">Transferase</keyword>
<dbReference type="GO" id="GO:0032259">
    <property type="term" value="P:methylation"/>
    <property type="evidence" value="ECO:0007669"/>
    <property type="project" value="UniProtKB-KW"/>
</dbReference>
<dbReference type="PANTHER" id="PTHR45445">
    <property type="match status" value="1"/>
</dbReference>
<dbReference type="RefSeq" id="WP_113952486.1">
    <property type="nucleotide sequence ID" value="NZ_QNRT01000001.1"/>
</dbReference>
<dbReference type="OrthoDB" id="9768004at2"/>
<proteinExistence type="predicted"/>
<dbReference type="Gene3D" id="3.40.50.150">
    <property type="entry name" value="Vaccinia Virus protein VP39"/>
    <property type="match status" value="1"/>
</dbReference>
<evidence type="ECO:0000313" key="1">
    <source>
        <dbReference type="EMBL" id="RBP52872.1"/>
    </source>
</evidence>
<organism evidence="1 2">
    <name type="scientific">Arenicella xantha</name>
    <dbReference type="NCBI Taxonomy" id="644221"/>
    <lineage>
        <taxon>Bacteria</taxon>
        <taxon>Pseudomonadati</taxon>
        <taxon>Pseudomonadota</taxon>
        <taxon>Gammaproteobacteria</taxon>
        <taxon>Arenicellales</taxon>
        <taxon>Arenicellaceae</taxon>
        <taxon>Arenicella</taxon>
    </lineage>
</organism>
<protein>
    <submittedName>
        <fullName evidence="1">Methyltransferase family protein</fullName>
    </submittedName>
</protein>